<keyword evidence="8" id="KW-1185">Reference proteome</keyword>
<dbReference type="PANTHER" id="PTHR11545:SF2">
    <property type="entry name" value="LARGE RIBOSOMAL SUBUNIT PROTEIN UL13M"/>
    <property type="match status" value="1"/>
</dbReference>
<protein>
    <recommendedName>
        <fullName evidence="4">Large ribosomal subunit protein uL13</fullName>
    </recommendedName>
</protein>
<comment type="subunit">
    <text evidence="4">Part of the 50S ribosomal subunit.</text>
</comment>
<organism evidence="7 8">
    <name type="scientific">Texas Phoenix palm phytoplasma</name>
    <dbReference type="NCBI Taxonomy" id="176709"/>
    <lineage>
        <taxon>Bacteria</taxon>
        <taxon>Bacillati</taxon>
        <taxon>Mycoplasmatota</taxon>
        <taxon>Mollicutes</taxon>
        <taxon>Acholeplasmatales</taxon>
        <taxon>Acholeplasmataceae</taxon>
        <taxon>Candidatus Phytoplasma</taxon>
        <taxon>16SrIV (Coconut lethal yellows group)</taxon>
    </lineage>
</organism>
<evidence type="ECO:0000313" key="8">
    <source>
        <dbReference type="Proteomes" id="UP001192346"/>
    </source>
</evidence>
<feature type="compositionally biased region" description="Basic and acidic residues" evidence="5">
    <location>
        <begin position="14"/>
        <end position="23"/>
    </location>
</feature>
<reference evidence="7 8" key="1">
    <citation type="submission" date="2019-10" db="EMBL/GenBank/DDBJ databases">
        <title>Whole Genome Sequencing and Characterization of Texas Phoenix Palm Decline Phytoplasma Belongs to Lethal Yellowing (16SrIV) Group.</title>
        <authorList>
            <person name="Bao M."/>
        </authorList>
    </citation>
    <scope>NUCLEOTIDE SEQUENCE [LARGE SCALE GENOMIC DNA]</scope>
    <source>
        <strain evidence="7 8">ACPD</strain>
    </source>
</reference>
<evidence type="ECO:0000256" key="1">
    <source>
        <dbReference type="ARBA" id="ARBA00006227"/>
    </source>
</evidence>
<evidence type="ECO:0000256" key="3">
    <source>
        <dbReference type="ARBA" id="ARBA00023274"/>
    </source>
</evidence>
<dbReference type="SUPFAM" id="SSF52161">
    <property type="entry name" value="Ribosomal protein L13"/>
    <property type="match status" value="1"/>
</dbReference>
<evidence type="ECO:0000256" key="5">
    <source>
        <dbReference type="SAM" id="MobiDB-lite"/>
    </source>
</evidence>
<comment type="function">
    <text evidence="4">This protein is one of the early assembly proteins of the 50S ribosomal subunit, although it is not seen to bind rRNA by itself. It is important during the early stages of 50S assembly.</text>
</comment>
<gene>
    <name evidence="4 7" type="primary">rplM</name>
    <name evidence="6" type="ORF">FEF22_000720</name>
    <name evidence="7" type="ORF">FEF22_000965</name>
</gene>
<dbReference type="HAMAP" id="MF_01366">
    <property type="entry name" value="Ribosomal_uL13"/>
    <property type="match status" value="1"/>
</dbReference>
<dbReference type="InterPro" id="IPR005822">
    <property type="entry name" value="Ribosomal_uL13"/>
</dbReference>
<keyword evidence="2 4" id="KW-0689">Ribosomal protein</keyword>
<proteinExistence type="inferred from homology"/>
<feature type="region of interest" description="Disordered" evidence="5">
    <location>
        <begin position="1"/>
        <end position="33"/>
    </location>
</feature>
<dbReference type="Pfam" id="PF00572">
    <property type="entry name" value="Ribosomal_L13"/>
    <property type="match status" value="1"/>
</dbReference>
<dbReference type="InterPro" id="IPR036899">
    <property type="entry name" value="Ribosomal_uL13_sf"/>
</dbReference>
<evidence type="ECO:0000256" key="2">
    <source>
        <dbReference type="ARBA" id="ARBA00022980"/>
    </source>
</evidence>
<dbReference type="PANTHER" id="PTHR11545">
    <property type="entry name" value="RIBOSOMAL PROTEIN L13"/>
    <property type="match status" value="1"/>
</dbReference>
<dbReference type="Proteomes" id="UP001192346">
    <property type="component" value="Unassembled WGS sequence"/>
</dbReference>
<dbReference type="EMBL" id="VBRA02000008">
    <property type="protein sequence ID" value="MBP3059359.1"/>
    <property type="molecule type" value="Genomic_DNA"/>
</dbReference>
<dbReference type="NCBIfam" id="TIGR01066">
    <property type="entry name" value="rplM_bact"/>
    <property type="match status" value="1"/>
</dbReference>
<name>A0ABS5BJI9_9MOLU</name>
<evidence type="ECO:0000313" key="6">
    <source>
        <dbReference type="EMBL" id="MBP3059310.1"/>
    </source>
</evidence>
<comment type="similarity">
    <text evidence="1 4">Belongs to the universal ribosomal protein uL13 family.</text>
</comment>
<dbReference type="EMBL" id="VBRA02000007">
    <property type="protein sequence ID" value="MBP3059310.1"/>
    <property type="molecule type" value="Genomic_DNA"/>
</dbReference>
<dbReference type="Gene3D" id="3.90.1180.10">
    <property type="entry name" value="Ribosomal protein L13"/>
    <property type="match status" value="1"/>
</dbReference>
<dbReference type="InterPro" id="IPR005823">
    <property type="entry name" value="Ribosomal_uL13_bac-type"/>
</dbReference>
<keyword evidence="3 4" id="KW-0687">Ribonucleoprotein</keyword>
<comment type="caution">
    <text evidence="7">The sequence shown here is derived from an EMBL/GenBank/DDBJ whole genome shotgun (WGS) entry which is preliminary data.</text>
</comment>
<evidence type="ECO:0000313" key="7">
    <source>
        <dbReference type="EMBL" id="MBP3059359.1"/>
    </source>
</evidence>
<dbReference type="RefSeq" id="WP_138107957.1">
    <property type="nucleotide sequence ID" value="NZ_VBRA02000007.1"/>
</dbReference>
<dbReference type="GO" id="GO:0005840">
    <property type="term" value="C:ribosome"/>
    <property type="evidence" value="ECO:0007669"/>
    <property type="project" value="UniProtKB-KW"/>
</dbReference>
<evidence type="ECO:0000256" key="4">
    <source>
        <dbReference type="HAMAP-Rule" id="MF_01366"/>
    </source>
</evidence>
<dbReference type="CDD" id="cd00392">
    <property type="entry name" value="Ribosomal_L13"/>
    <property type="match status" value="1"/>
</dbReference>
<sequence>MNKKESKIISLKQKSKENKENKKQKINNNDKNNKTLSINEKKIIRRWFLVDAENKILGRLSTKVASVLKGKSKTDFTHNIDNGDYVTIINASKIVLTGKKWKQKKYYRHSGFPGGLKKITAFELKNKFPNKIVERSIFGMLPKTKLGEKMRKKLFIYSEKNHKHESQKPIIIEV</sequence>
<accession>A0ABS5BJI9</accession>